<proteinExistence type="predicted"/>
<gene>
    <name evidence="1" type="ORF">SAMN02745244_02079</name>
</gene>
<sequence length="189" mass="20773">MASELDFVRCGAKTRNGGECKKPPIRGGTRCRNHGGASKAARAKAAERVLRARLQGDLQQMGWDPVTNPALLLADLAGEARAFKELARAKLNELSDWESFNQLGTESVKAVVSVYVQAMRDVAAIADKMWSRGLDSEALRLEAERPSKEVAETLAKVVEHAMTLLELTPQQEARFPEAMRRALMEEGLI</sequence>
<dbReference type="InterPro" id="IPR047675">
    <property type="entry name" value="Putative_zinc-bd"/>
</dbReference>
<protein>
    <submittedName>
        <fullName evidence="1">Uncharacterized protein</fullName>
    </submittedName>
</protein>
<dbReference type="AlphaFoldDB" id="A0A1M6HW43"/>
<evidence type="ECO:0000313" key="1">
    <source>
        <dbReference type="EMBL" id="SHJ26277.1"/>
    </source>
</evidence>
<dbReference type="Proteomes" id="UP000184512">
    <property type="component" value="Unassembled WGS sequence"/>
</dbReference>
<reference evidence="1 2" key="1">
    <citation type="submission" date="2016-11" db="EMBL/GenBank/DDBJ databases">
        <authorList>
            <person name="Jaros S."/>
            <person name="Januszkiewicz K."/>
            <person name="Wedrychowicz H."/>
        </authorList>
    </citation>
    <scope>NUCLEOTIDE SEQUENCE [LARGE SCALE GENOMIC DNA]</scope>
    <source>
        <strain evidence="1 2">DSM 12906</strain>
    </source>
</reference>
<dbReference type="EMBL" id="FQZG01000035">
    <property type="protein sequence ID" value="SHJ26277.1"/>
    <property type="molecule type" value="Genomic_DNA"/>
</dbReference>
<evidence type="ECO:0000313" key="2">
    <source>
        <dbReference type="Proteomes" id="UP000184512"/>
    </source>
</evidence>
<keyword evidence="2" id="KW-1185">Reference proteome</keyword>
<dbReference type="NCBIfam" id="NF041373">
    <property type="entry name" value="HGG_STG"/>
    <property type="match status" value="1"/>
</dbReference>
<dbReference type="STRING" id="1123357.SAMN02745244_02079"/>
<accession>A0A1M6HW43</accession>
<name>A0A1M6HW43_9ACTN</name>
<dbReference type="OrthoDB" id="3624790at2"/>
<organism evidence="1 2">
    <name type="scientific">Tessaracoccus bendigoensis DSM 12906</name>
    <dbReference type="NCBI Taxonomy" id="1123357"/>
    <lineage>
        <taxon>Bacteria</taxon>
        <taxon>Bacillati</taxon>
        <taxon>Actinomycetota</taxon>
        <taxon>Actinomycetes</taxon>
        <taxon>Propionibacteriales</taxon>
        <taxon>Propionibacteriaceae</taxon>
        <taxon>Tessaracoccus</taxon>
    </lineage>
</organism>
<dbReference type="RefSeq" id="WP_139280209.1">
    <property type="nucleotide sequence ID" value="NZ_FQZG01000035.1"/>
</dbReference>